<dbReference type="Proteomes" id="UP001165780">
    <property type="component" value="Unplaced"/>
</dbReference>
<dbReference type="PRINTS" id="PR00722">
    <property type="entry name" value="CHYMOTRYPSIN"/>
</dbReference>
<reference evidence="10" key="1">
    <citation type="submission" date="2025-08" db="UniProtKB">
        <authorList>
            <consortium name="RefSeq"/>
        </authorList>
    </citation>
    <scope>IDENTIFICATION</scope>
    <source>
        <tissue evidence="10">Whole blood</tissue>
    </source>
</reference>
<dbReference type="InterPro" id="IPR001314">
    <property type="entry name" value="Peptidase_S1A"/>
</dbReference>
<dbReference type="AlphaFoldDB" id="A0A9W2UUZ0"/>
<dbReference type="PANTHER" id="PTHR24253">
    <property type="entry name" value="TRANSMEMBRANE PROTEASE SERINE"/>
    <property type="match status" value="1"/>
</dbReference>
<evidence type="ECO:0000256" key="4">
    <source>
        <dbReference type="ARBA" id="ARBA00054350"/>
    </source>
</evidence>
<dbReference type="InterPro" id="IPR018114">
    <property type="entry name" value="TRYPSIN_HIS"/>
</dbReference>
<proteinExistence type="predicted"/>
<dbReference type="Gene3D" id="2.40.10.10">
    <property type="entry name" value="Trypsin-like serine proteases"/>
    <property type="match status" value="1"/>
</dbReference>
<dbReference type="Pfam" id="PF00089">
    <property type="entry name" value="Trypsin"/>
    <property type="match status" value="1"/>
</dbReference>
<organism evidence="9 10">
    <name type="scientific">Panthera pardus</name>
    <name type="common">Leopard</name>
    <name type="synonym">Felis pardus</name>
    <dbReference type="NCBI Taxonomy" id="9691"/>
    <lineage>
        <taxon>Eukaryota</taxon>
        <taxon>Metazoa</taxon>
        <taxon>Chordata</taxon>
        <taxon>Craniata</taxon>
        <taxon>Vertebrata</taxon>
        <taxon>Euteleostomi</taxon>
        <taxon>Mammalia</taxon>
        <taxon>Eutheria</taxon>
        <taxon>Laurasiatheria</taxon>
        <taxon>Carnivora</taxon>
        <taxon>Feliformia</taxon>
        <taxon>Felidae</taxon>
        <taxon>Pantherinae</taxon>
        <taxon>Panthera</taxon>
    </lineage>
</organism>
<dbReference type="InterPro" id="IPR001254">
    <property type="entry name" value="Trypsin_dom"/>
</dbReference>
<evidence type="ECO:0000256" key="6">
    <source>
        <dbReference type="RuleBase" id="RU363034"/>
    </source>
</evidence>
<dbReference type="InterPro" id="IPR009003">
    <property type="entry name" value="Peptidase_S1_PA"/>
</dbReference>
<keyword evidence="9" id="KW-1185">Reference proteome</keyword>
<keyword evidence="2" id="KW-1015">Disulfide bond</keyword>
<evidence type="ECO:0000256" key="1">
    <source>
        <dbReference type="ARBA" id="ARBA00011881"/>
    </source>
</evidence>
<gene>
    <name evidence="10" type="primary">LOC109278434</name>
</gene>
<dbReference type="PROSITE" id="PS51257">
    <property type="entry name" value="PROKAR_LIPOPROTEIN"/>
    <property type="match status" value="1"/>
</dbReference>
<dbReference type="GO" id="GO:0006508">
    <property type="term" value="P:proteolysis"/>
    <property type="evidence" value="ECO:0007669"/>
    <property type="project" value="UniProtKB-KW"/>
</dbReference>
<feature type="domain" description="Peptidase S1" evidence="8">
    <location>
        <begin position="39"/>
        <end position="281"/>
    </location>
</feature>
<evidence type="ECO:0000256" key="5">
    <source>
        <dbReference type="ARBA" id="ARBA00066748"/>
    </source>
</evidence>
<evidence type="ECO:0000313" key="10">
    <source>
        <dbReference type="RefSeq" id="XP_053749983.1"/>
    </source>
</evidence>
<dbReference type="PROSITE" id="PS00134">
    <property type="entry name" value="TRYPSIN_HIS"/>
    <property type="match status" value="1"/>
</dbReference>
<dbReference type="FunFam" id="2.40.10.10:FF:000039">
    <property type="entry name" value="Brain-specific serine protease 4"/>
    <property type="match status" value="1"/>
</dbReference>
<dbReference type="RefSeq" id="XP_053749983.1">
    <property type="nucleotide sequence ID" value="XM_053894008.1"/>
</dbReference>
<evidence type="ECO:0000256" key="3">
    <source>
        <dbReference type="ARBA" id="ARBA00050838"/>
    </source>
</evidence>
<evidence type="ECO:0000256" key="2">
    <source>
        <dbReference type="ARBA" id="ARBA00023157"/>
    </source>
</evidence>
<sequence length="282" mass="29830">MRGASRLQLLPLLLLLGGCGAGAGGCSQSCGQPQVSSRIVGGRDARDGQWPWQASVQHRGAHVCGGSLIAPQWVLTAAHCFPRRVLPSEYRVRLGALRLGPASPRALSAPVRRVLLPPDYSEGGGRGDLALLQLSLPVPLSSRIQPVCLPEPGAGPPLRAPCWVTGWGSLQPGVPLPEWRPLQGVRVPLLDARTCDRLYHVGTSVPRAEHIVLPGNLCAGYVEGHKDACQGDSGGPLTCVTSGRWVLVGVVSWGKGCALPNRPGVYTNVATYSPWIRARLSL</sequence>
<dbReference type="GO" id="GO:0004252">
    <property type="term" value="F:serine-type endopeptidase activity"/>
    <property type="evidence" value="ECO:0007669"/>
    <property type="project" value="UniProtKB-EC"/>
</dbReference>
<dbReference type="InterPro" id="IPR033116">
    <property type="entry name" value="TRYPSIN_SER"/>
</dbReference>
<comment type="catalytic activity">
    <reaction evidence="3">
        <text>Preferential cleavage: Arg-|-Xaa, Lys-|-Xaa, but with more restricted specificity than trypsin.</text>
        <dbReference type="EC" id="3.4.21.59"/>
    </reaction>
</comment>
<evidence type="ECO:0000256" key="7">
    <source>
        <dbReference type="SAM" id="SignalP"/>
    </source>
</evidence>
<dbReference type="SUPFAM" id="SSF50494">
    <property type="entry name" value="Trypsin-like serine proteases"/>
    <property type="match status" value="1"/>
</dbReference>
<keyword evidence="7" id="KW-0732">Signal</keyword>
<evidence type="ECO:0000313" key="9">
    <source>
        <dbReference type="Proteomes" id="UP001165780"/>
    </source>
</evidence>
<protein>
    <recommendedName>
        <fullName evidence="5">tryptase</fullName>
        <ecNumber evidence="5">3.4.21.59</ecNumber>
    </recommendedName>
</protein>
<dbReference type="InterPro" id="IPR043504">
    <property type="entry name" value="Peptidase_S1_PA_chymotrypsin"/>
</dbReference>
<dbReference type="GeneID" id="109278434"/>
<dbReference type="PROSITE" id="PS50240">
    <property type="entry name" value="TRYPSIN_DOM"/>
    <property type="match status" value="1"/>
</dbReference>
<keyword evidence="6" id="KW-0378">Hydrolase</keyword>
<comment type="function">
    <text evidence="4">Tryptase is the major neutral protease present in mast cells and is secreted upon the coupled activation-degranulation response of this cell type.</text>
</comment>
<feature type="signal peptide" evidence="7">
    <location>
        <begin position="1"/>
        <end position="21"/>
    </location>
</feature>
<evidence type="ECO:0000259" key="8">
    <source>
        <dbReference type="PROSITE" id="PS50240"/>
    </source>
</evidence>
<dbReference type="EC" id="3.4.21.59" evidence="5"/>
<name>A0A9W2UUZ0_PANPR</name>
<dbReference type="CDD" id="cd00190">
    <property type="entry name" value="Tryp_SPc"/>
    <property type="match status" value="1"/>
</dbReference>
<keyword evidence="6" id="KW-0720">Serine protease</keyword>
<comment type="subunit">
    <text evidence="1">Homotetramer.</text>
</comment>
<dbReference type="PANTHER" id="PTHR24253:SF58">
    <property type="entry name" value="SERINE PROTEASE 33"/>
    <property type="match status" value="1"/>
</dbReference>
<feature type="chain" id="PRO_5040889983" description="tryptase" evidence="7">
    <location>
        <begin position="22"/>
        <end position="282"/>
    </location>
</feature>
<dbReference type="PROSITE" id="PS00135">
    <property type="entry name" value="TRYPSIN_SER"/>
    <property type="match status" value="1"/>
</dbReference>
<keyword evidence="6" id="KW-0645">Protease</keyword>
<dbReference type="SMART" id="SM00020">
    <property type="entry name" value="Tryp_SPc"/>
    <property type="match status" value="1"/>
</dbReference>
<accession>A0A9W2UUZ0</accession>